<name>A0ABT1ZI13_9MICO</name>
<keyword evidence="5" id="KW-1185">Reference proteome</keyword>
<feature type="transmembrane region" description="Helical" evidence="2">
    <location>
        <begin position="407"/>
        <end position="429"/>
    </location>
</feature>
<dbReference type="InterPro" id="IPR018929">
    <property type="entry name" value="DUF2510"/>
</dbReference>
<organism evidence="4 5">
    <name type="scientific">Protaetiibacter mangrovi</name>
    <dbReference type="NCBI Taxonomy" id="2970926"/>
    <lineage>
        <taxon>Bacteria</taxon>
        <taxon>Bacillati</taxon>
        <taxon>Actinomycetota</taxon>
        <taxon>Actinomycetes</taxon>
        <taxon>Micrococcales</taxon>
        <taxon>Microbacteriaceae</taxon>
        <taxon>Protaetiibacter</taxon>
    </lineage>
</organism>
<feature type="region of interest" description="Disordered" evidence="1">
    <location>
        <begin position="1"/>
        <end position="37"/>
    </location>
</feature>
<evidence type="ECO:0000313" key="5">
    <source>
        <dbReference type="Proteomes" id="UP001205337"/>
    </source>
</evidence>
<evidence type="ECO:0000256" key="1">
    <source>
        <dbReference type="SAM" id="MobiDB-lite"/>
    </source>
</evidence>
<feature type="compositionally biased region" description="Basic and acidic residues" evidence="1">
    <location>
        <begin position="278"/>
        <end position="288"/>
    </location>
</feature>
<evidence type="ECO:0000259" key="3">
    <source>
        <dbReference type="Pfam" id="PF10708"/>
    </source>
</evidence>
<feature type="compositionally biased region" description="Basic and acidic residues" evidence="1">
    <location>
        <begin position="24"/>
        <end position="34"/>
    </location>
</feature>
<dbReference type="Pfam" id="PF10708">
    <property type="entry name" value="DUF2510"/>
    <property type="match status" value="1"/>
</dbReference>
<feature type="domain" description="DUF2510" evidence="3">
    <location>
        <begin position="9"/>
        <end position="36"/>
    </location>
</feature>
<keyword evidence="2" id="KW-0812">Transmembrane</keyword>
<dbReference type="Proteomes" id="UP001205337">
    <property type="component" value="Unassembled WGS sequence"/>
</dbReference>
<protein>
    <submittedName>
        <fullName evidence="4">DUF2510 domain-containing protein</fullName>
    </submittedName>
</protein>
<dbReference type="RefSeq" id="WP_258799525.1">
    <property type="nucleotide sequence ID" value="NZ_JANTHX010000008.1"/>
</dbReference>
<keyword evidence="2" id="KW-1133">Transmembrane helix</keyword>
<sequence>MESSTAPAAGWFPDPGNPSSERWWSGHDWTDHTRAPLGGEVPQAFAALVDTMVAERPEPHESESFVFSMTPSAAEPEPAPGVGTTPSEEPAFRSWYTESPQPAPAAEPAFAAPASEPAFAAPLAATESAPAAMPAFAFTPTTSAPPAGGSDGFVLPGALTTPPVATATPAETTMDGLFVPTPEPVLAMPPMPEPAPAATAAPVMPAMAAPTVPPAAPAVPPAAPAVAPALSPAPAPLPELAPQPMPFVAPAPTPPAAAAPGFVLPGAATVLAPAPAEESARVGRHADALPEPPKPVEVAPAPRPVGYTASADPDVANRYRSVIHAADLEPVEEAPASAWPTPASTSMMASPRTPGYSTPAYASYSSDTNRPAKAALSFGLLALAATVGTVALRMFELPGLLALIPALLPLVAFAFGIVAIIVGIVGLVVARRARVGRGAALGGLLLGVLISILLPVGLIALAFVFAQSLGVQFS</sequence>
<keyword evidence="2" id="KW-0472">Membrane</keyword>
<accession>A0ABT1ZI13</accession>
<feature type="transmembrane region" description="Helical" evidence="2">
    <location>
        <begin position="374"/>
        <end position="395"/>
    </location>
</feature>
<feature type="compositionally biased region" description="Low complexity" evidence="1">
    <location>
        <begin position="98"/>
        <end position="110"/>
    </location>
</feature>
<gene>
    <name evidence="4" type="ORF">NUH29_12515</name>
</gene>
<reference evidence="4 5" key="1">
    <citation type="submission" date="2022-08" db="EMBL/GenBank/DDBJ databases">
        <authorList>
            <person name="Li F."/>
        </authorList>
    </citation>
    <scope>NUCLEOTIDE SEQUENCE [LARGE SCALE GENOMIC DNA]</scope>
    <source>
        <strain evidence="4 5">10F1B-8-1</strain>
    </source>
</reference>
<proteinExistence type="predicted"/>
<feature type="region of interest" description="Disordered" evidence="1">
    <location>
        <begin position="275"/>
        <end position="310"/>
    </location>
</feature>
<comment type="caution">
    <text evidence="4">The sequence shown here is derived from an EMBL/GenBank/DDBJ whole genome shotgun (WGS) entry which is preliminary data.</text>
</comment>
<dbReference type="EMBL" id="JANTHX010000008">
    <property type="protein sequence ID" value="MCS0500370.1"/>
    <property type="molecule type" value="Genomic_DNA"/>
</dbReference>
<evidence type="ECO:0000256" key="2">
    <source>
        <dbReference type="SAM" id="Phobius"/>
    </source>
</evidence>
<evidence type="ECO:0000313" key="4">
    <source>
        <dbReference type="EMBL" id="MCS0500370.1"/>
    </source>
</evidence>
<feature type="region of interest" description="Disordered" evidence="1">
    <location>
        <begin position="71"/>
        <end position="110"/>
    </location>
</feature>
<feature type="transmembrane region" description="Helical" evidence="2">
    <location>
        <begin position="441"/>
        <end position="466"/>
    </location>
</feature>